<proteinExistence type="predicted"/>
<dbReference type="GeneID" id="112213590"/>
<accession>A0A6P8LAZ3</accession>
<sequence>MESEPNERQEAEETKEADEVAEEVKEDIEEKTTKAGTSDETAEGKPLKQDESVQSSIDEECPSQGWDEHAKERFDTAVFTLGTCAAVFAVYIYIVYSLSSPPTVLHRV</sequence>
<evidence type="ECO:0000313" key="4">
    <source>
        <dbReference type="RefSeq" id="XP_033179013.1"/>
    </source>
</evidence>
<organism evidence="3 4">
    <name type="scientific">Bombus impatiens</name>
    <name type="common">Bumblebee</name>
    <dbReference type="NCBI Taxonomy" id="132113"/>
    <lineage>
        <taxon>Eukaryota</taxon>
        <taxon>Metazoa</taxon>
        <taxon>Ecdysozoa</taxon>
        <taxon>Arthropoda</taxon>
        <taxon>Hexapoda</taxon>
        <taxon>Insecta</taxon>
        <taxon>Pterygota</taxon>
        <taxon>Neoptera</taxon>
        <taxon>Endopterygota</taxon>
        <taxon>Hymenoptera</taxon>
        <taxon>Apocrita</taxon>
        <taxon>Aculeata</taxon>
        <taxon>Apoidea</taxon>
        <taxon>Anthophila</taxon>
        <taxon>Apidae</taxon>
        <taxon>Bombus</taxon>
        <taxon>Pyrobombus</taxon>
    </lineage>
</organism>
<dbReference type="AlphaFoldDB" id="A0A6P8LAZ3"/>
<keyword evidence="3" id="KW-1185">Reference proteome</keyword>
<dbReference type="RefSeq" id="XP_033179013.1">
    <property type="nucleotide sequence ID" value="XM_033323122.1"/>
</dbReference>
<evidence type="ECO:0000313" key="3">
    <source>
        <dbReference type="Proteomes" id="UP000515180"/>
    </source>
</evidence>
<dbReference type="Proteomes" id="UP000515180">
    <property type="component" value="Unplaced"/>
</dbReference>
<feature type="region of interest" description="Disordered" evidence="1">
    <location>
        <begin position="1"/>
        <end position="66"/>
    </location>
</feature>
<feature type="transmembrane region" description="Helical" evidence="2">
    <location>
        <begin position="77"/>
        <end position="96"/>
    </location>
</feature>
<dbReference type="OrthoDB" id="7617145at2759"/>
<name>A0A6P8LAZ3_BOMIM</name>
<keyword evidence="2" id="KW-0472">Membrane</keyword>
<feature type="compositionally biased region" description="Basic and acidic residues" evidence="1">
    <location>
        <begin position="42"/>
        <end position="51"/>
    </location>
</feature>
<protein>
    <submittedName>
        <fullName evidence="4">Uncharacterized protein LOC112213590</fullName>
    </submittedName>
</protein>
<gene>
    <name evidence="4" type="primary">LOC112213590</name>
</gene>
<evidence type="ECO:0000256" key="1">
    <source>
        <dbReference type="SAM" id="MobiDB-lite"/>
    </source>
</evidence>
<evidence type="ECO:0000256" key="2">
    <source>
        <dbReference type="SAM" id="Phobius"/>
    </source>
</evidence>
<reference evidence="4" key="1">
    <citation type="submission" date="2025-08" db="UniProtKB">
        <authorList>
            <consortium name="RefSeq"/>
        </authorList>
    </citation>
    <scope>IDENTIFICATION</scope>
</reference>
<keyword evidence="2" id="KW-0812">Transmembrane</keyword>
<keyword evidence="2" id="KW-1133">Transmembrane helix</keyword>
<feature type="compositionally biased region" description="Basic and acidic residues" evidence="1">
    <location>
        <begin position="1"/>
        <end position="18"/>
    </location>
</feature>